<reference evidence="1" key="1">
    <citation type="submission" date="2021-02" db="EMBL/GenBank/DDBJ databases">
        <authorList>
            <person name="Nowell W R."/>
        </authorList>
    </citation>
    <scope>NUCLEOTIDE SEQUENCE</scope>
</reference>
<dbReference type="Proteomes" id="UP000663864">
    <property type="component" value="Unassembled WGS sequence"/>
</dbReference>
<feature type="non-terminal residue" evidence="1">
    <location>
        <position position="1"/>
    </location>
</feature>
<protein>
    <submittedName>
        <fullName evidence="1">Uncharacterized protein</fullName>
    </submittedName>
</protein>
<evidence type="ECO:0000313" key="2">
    <source>
        <dbReference type="Proteomes" id="UP000663864"/>
    </source>
</evidence>
<accession>A0A815WJZ7</accession>
<sequence>NGERPPNCACSYVTVYFDGDRRVYDRVYFPDFSGFFGPDFHDDRYAFYFGTYGRATDAGSYVAACATYPPPVTDAKLSDRDACYRHCCPRHSNKPAARYVARI</sequence>
<name>A0A815WJZ7_9BILA</name>
<proteinExistence type="predicted"/>
<comment type="caution">
    <text evidence="1">The sequence shown here is derived from an EMBL/GenBank/DDBJ whole genome shotgun (WGS) entry which is preliminary data.</text>
</comment>
<dbReference type="AlphaFoldDB" id="A0A815WJZ7"/>
<gene>
    <name evidence="1" type="ORF">ZHD862_LOCUS39293</name>
</gene>
<dbReference type="EMBL" id="CAJNOT010016282">
    <property type="protein sequence ID" value="CAF1548748.1"/>
    <property type="molecule type" value="Genomic_DNA"/>
</dbReference>
<organism evidence="1 2">
    <name type="scientific">Rotaria sordida</name>
    <dbReference type="NCBI Taxonomy" id="392033"/>
    <lineage>
        <taxon>Eukaryota</taxon>
        <taxon>Metazoa</taxon>
        <taxon>Spiralia</taxon>
        <taxon>Gnathifera</taxon>
        <taxon>Rotifera</taxon>
        <taxon>Eurotatoria</taxon>
        <taxon>Bdelloidea</taxon>
        <taxon>Philodinida</taxon>
        <taxon>Philodinidae</taxon>
        <taxon>Rotaria</taxon>
    </lineage>
</organism>
<evidence type="ECO:0000313" key="1">
    <source>
        <dbReference type="EMBL" id="CAF1548748.1"/>
    </source>
</evidence>